<dbReference type="EMBL" id="JANEYF010002750">
    <property type="protein sequence ID" value="KAJ8942611.1"/>
    <property type="molecule type" value="Genomic_DNA"/>
</dbReference>
<dbReference type="InterPro" id="IPR048365">
    <property type="entry name" value="TNP-like_RNaseH_N"/>
</dbReference>
<dbReference type="AlphaFoldDB" id="A0AAV8XVM9"/>
<name>A0AAV8XVM9_9CUCU</name>
<proteinExistence type="predicted"/>
<gene>
    <name evidence="3" type="ORF">NQ314_010032</name>
</gene>
<dbReference type="Proteomes" id="UP001162156">
    <property type="component" value="Unassembled WGS sequence"/>
</dbReference>
<accession>A0AAV8XVM9</accession>
<reference evidence="3" key="1">
    <citation type="journal article" date="2023" name="Insect Mol. Biol.">
        <title>Genome sequencing provides insights into the evolution of gene families encoding plant cell wall-degrading enzymes in longhorned beetles.</title>
        <authorList>
            <person name="Shin N.R."/>
            <person name="Okamura Y."/>
            <person name="Kirsch R."/>
            <person name="Pauchet Y."/>
        </authorList>
    </citation>
    <scope>NUCLEOTIDE SEQUENCE</scope>
    <source>
        <strain evidence="3">RBIC_L_NR</strain>
    </source>
</reference>
<evidence type="ECO:0000313" key="3">
    <source>
        <dbReference type="EMBL" id="KAJ8942611.1"/>
    </source>
</evidence>
<evidence type="ECO:0000313" key="4">
    <source>
        <dbReference type="Proteomes" id="UP001162156"/>
    </source>
</evidence>
<organism evidence="3 4">
    <name type="scientific">Rhamnusium bicolor</name>
    <dbReference type="NCBI Taxonomy" id="1586634"/>
    <lineage>
        <taxon>Eukaryota</taxon>
        <taxon>Metazoa</taxon>
        <taxon>Ecdysozoa</taxon>
        <taxon>Arthropoda</taxon>
        <taxon>Hexapoda</taxon>
        <taxon>Insecta</taxon>
        <taxon>Pterygota</taxon>
        <taxon>Neoptera</taxon>
        <taxon>Endopterygota</taxon>
        <taxon>Coleoptera</taxon>
        <taxon>Polyphaga</taxon>
        <taxon>Cucujiformia</taxon>
        <taxon>Chrysomeloidea</taxon>
        <taxon>Cerambycidae</taxon>
        <taxon>Lepturinae</taxon>
        <taxon>Rhagiini</taxon>
        <taxon>Rhamnusium</taxon>
    </lineage>
</organism>
<sequence length="161" mass="19068">MITNQVLSHQKYNSTLKSFELTLNFYSTNAYNYVREKFNRWFPHPSTIVKWYRSVDGEPEEALSVINIKVSEAETKASKIVCNLEMDEIYIRKKFQWAEKKFIGYISIGTNLYSDNVPEATKALVFMFVALNDSWTILIYNINWLLLPLTPQRKLYSWKKF</sequence>
<protein>
    <submittedName>
        <fullName evidence="3">Uncharacterized protein</fullName>
    </submittedName>
</protein>
<keyword evidence="4" id="KW-1185">Reference proteome</keyword>
<comment type="caution">
    <text evidence="3">The sequence shown here is derived from an EMBL/GenBank/DDBJ whole genome shotgun (WGS) entry which is preliminary data.</text>
</comment>
<dbReference type="InterPro" id="IPR021896">
    <property type="entry name" value="THAP9-like_HTH"/>
</dbReference>
<evidence type="ECO:0000259" key="1">
    <source>
        <dbReference type="Pfam" id="PF12017"/>
    </source>
</evidence>
<evidence type="ECO:0000259" key="2">
    <source>
        <dbReference type="Pfam" id="PF21787"/>
    </source>
</evidence>
<dbReference type="Pfam" id="PF21787">
    <property type="entry name" value="TNP-like_RNaseH_N"/>
    <property type="match status" value="1"/>
</dbReference>
<feature type="domain" description="THAP9-like helix-turn-helix" evidence="1">
    <location>
        <begin position="8"/>
        <end position="51"/>
    </location>
</feature>
<feature type="domain" description="Transposable element P transposase-like RNase H" evidence="2">
    <location>
        <begin position="60"/>
        <end position="139"/>
    </location>
</feature>
<dbReference type="Pfam" id="PF12017">
    <property type="entry name" value="Tnp_P_element"/>
    <property type="match status" value="1"/>
</dbReference>